<evidence type="ECO:0000313" key="8">
    <source>
        <dbReference type="Proteomes" id="UP001199355"/>
    </source>
</evidence>
<evidence type="ECO:0000256" key="2">
    <source>
        <dbReference type="ARBA" id="ARBA00022884"/>
    </source>
</evidence>
<comment type="caution">
    <text evidence="7">The sequence shown here is derived from an EMBL/GenBank/DDBJ whole genome shotgun (WGS) entry which is preliminary data.</text>
</comment>
<feature type="domain" description="RNA-binding S4" evidence="6">
    <location>
        <begin position="2"/>
        <end position="62"/>
    </location>
</feature>
<evidence type="ECO:0000256" key="4">
    <source>
        <dbReference type="PROSITE-ProRule" id="PRU00182"/>
    </source>
</evidence>
<dbReference type="NCBIfam" id="TIGR00093">
    <property type="entry name" value="pseudouridine synthase"/>
    <property type="match status" value="1"/>
</dbReference>
<dbReference type="InterPro" id="IPR000748">
    <property type="entry name" value="PsdUridine_synth_RsuA/RluB/E/F"/>
</dbReference>
<evidence type="ECO:0000256" key="3">
    <source>
        <dbReference type="ARBA" id="ARBA00023235"/>
    </source>
</evidence>
<dbReference type="InterPro" id="IPR020094">
    <property type="entry name" value="TruA/RsuA/RluB/E/F_N"/>
</dbReference>
<dbReference type="FunFam" id="3.30.70.1560:FF:000001">
    <property type="entry name" value="Pseudouridine synthase"/>
    <property type="match status" value="1"/>
</dbReference>
<dbReference type="CDD" id="cd02553">
    <property type="entry name" value="PseudoU_synth_RsuA"/>
    <property type="match status" value="1"/>
</dbReference>
<dbReference type="InterPro" id="IPR042092">
    <property type="entry name" value="PsdUridine_s_RsuA/RluB/E/F_cat"/>
</dbReference>
<dbReference type="InterPro" id="IPR006145">
    <property type="entry name" value="PsdUridine_synth_RsuA/RluA"/>
</dbReference>
<dbReference type="CDD" id="cd00165">
    <property type="entry name" value="S4"/>
    <property type="match status" value="1"/>
</dbReference>
<dbReference type="GO" id="GO:0003723">
    <property type="term" value="F:RNA binding"/>
    <property type="evidence" value="ECO:0007669"/>
    <property type="project" value="UniProtKB-KW"/>
</dbReference>
<proteinExistence type="inferred from homology"/>
<gene>
    <name evidence="7" type="ORF">LKD45_02225</name>
</gene>
<evidence type="ECO:0000256" key="5">
    <source>
        <dbReference type="RuleBase" id="RU003887"/>
    </source>
</evidence>
<organism evidence="7 8">
    <name type="scientific">Gallintestinimicrobium propionicum</name>
    <dbReference type="NCBI Taxonomy" id="2981770"/>
    <lineage>
        <taxon>Bacteria</taxon>
        <taxon>Bacillati</taxon>
        <taxon>Bacillota</taxon>
        <taxon>Clostridia</taxon>
        <taxon>Lachnospirales</taxon>
        <taxon>Lachnospiraceae</taxon>
        <taxon>Gallintestinimicrobium</taxon>
    </lineage>
</organism>
<dbReference type="Pfam" id="PF00849">
    <property type="entry name" value="PseudoU_synth_2"/>
    <property type="match status" value="1"/>
</dbReference>
<evidence type="ECO:0000259" key="6">
    <source>
        <dbReference type="SMART" id="SM00363"/>
    </source>
</evidence>
<dbReference type="SUPFAM" id="SSF55120">
    <property type="entry name" value="Pseudouridine synthase"/>
    <property type="match status" value="1"/>
</dbReference>
<dbReference type="AlphaFoldDB" id="A0AAE3AWB9"/>
<dbReference type="Gene3D" id="3.10.290.10">
    <property type="entry name" value="RNA-binding S4 domain"/>
    <property type="match status" value="1"/>
</dbReference>
<dbReference type="SMART" id="SM00363">
    <property type="entry name" value="S4"/>
    <property type="match status" value="1"/>
</dbReference>
<dbReference type="FunFam" id="3.10.290.10:FF:000003">
    <property type="entry name" value="Pseudouridine synthase"/>
    <property type="match status" value="1"/>
</dbReference>
<dbReference type="Proteomes" id="UP001199355">
    <property type="component" value="Unassembled WGS sequence"/>
</dbReference>
<accession>A0AAE3AWB9</accession>
<comment type="similarity">
    <text evidence="1 5">Belongs to the pseudouridine synthase RsuA family.</text>
</comment>
<keyword evidence="8" id="KW-1185">Reference proteome</keyword>
<dbReference type="PANTHER" id="PTHR47683:SF4">
    <property type="entry name" value="PSEUDOURIDINE SYNTHASE"/>
    <property type="match status" value="1"/>
</dbReference>
<dbReference type="InterPro" id="IPR018496">
    <property type="entry name" value="PsdUridine_synth_RsuA/RluB_CS"/>
</dbReference>
<reference evidence="7 8" key="1">
    <citation type="submission" date="2021-10" db="EMBL/GenBank/DDBJ databases">
        <title>Anaerobic single-cell dispensing facilitates the cultivation of human gut bacteria.</title>
        <authorList>
            <person name="Afrizal A."/>
        </authorList>
    </citation>
    <scope>NUCLEOTIDE SEQUENCE [LARGE SCALE GENOMIC DNA]</scope>
    <source>
        <strain evidence="7 8">CLA-AA-H244</strain>
    </source>
</reference>
<dbReference type="InterPro" id="IPR050343">
    <property type="entry name" value="RsuA_PseudoU_synthase"/>
</dbReference>
<dbReference type="EC" id="5.4.99.-" evidence="5"/>
<dbReference type="PROSITE" id="PS01149">
    <property type="entry name" value="PSI_RSU"/>
    <property type="match status" value="1"/>
</dbReference>
<dbReference type="InterPro" id="IPR020103">
    <property type="entry name" value="PsdUridine_synth_cat_dom_sf"/>
</dbReference>
<name>A0AAE3AWB9_9FIRM</name>
<dbReference type="RefSeq" id="WP_308727621.1">
    <property type="nucleotide sequence ID" value="NZ_JAJEQF010000002.1"/>
</dbReference>
<evidence type="ECO:0000256" key="1">
    <source>
        <dbReference type="ARBA" id="ARBA00008348"/>
    </source>
</evidence>
<dbReference type="PROSITE" id="PS50889">
    <property type="entry name" value="S4"/>
    <property type="match status" value="1"/>
</dbReference>
<dbReference type="Gene3D" id="3.30.70.1560">
    <property type="entry name" value="Alpha-L RNA-binding motif"/>
    <property type="match status" value="1"/>
</dbReference>
<sequence>MIRLDKYLCEMEAGTRSEVKAFIKKGRVTVNGETAKSPEQKVDETKDTVTLDGHSFSYQKYFYYMLHKPAGVVTAVRDHHDQTVLDLLVDAPGKDLSPVGRLDKDTEGLLLITNDGVLAHRLLSPVKHVPKTYLVHTKKPVTSQMCEKLEAGVEIGDETPTAPAKTKLLSDTDCGLLLTITEGRFHQVKRMLQAVGNEVVYLKRLSMGALVLDETLSKGSWRALTEEEKAQLGV</sequence>
<dbReference type="GO" id="GO:0005829">
    <property type="term" value="C:cytosol"/>
    <property type="evidence" value="ECO:0007669"/>
    <property type="project" value="UniProtKB-ARBA"/>
</dbReference>
<dbReference type="InterPro" id="IPR002942">
    <property type="entry name" value="S4_RNA-bd"/>
</dbReference>
<dbReference type="PANTHER" id="PTHR47683">
    <property type="entry name" value="PSEUDOURIDINE SYNTHASE FAMILY PROTEIN-RELATED"/>
    <property type="match status" value="1"/>
</dbReference>
<dbReference type="InterPro" id="IPR036986">
    <property type="entry name" value="S4_RNA-bd_sf"/>
</dbReference>
<dbReference type="GO" id="GO:0000455">
    <property type="term" value="P:enzyme-directed rRNA pseudouridine synthesis"/>
    <property type="evidence" value="ECO:0007669"/>
    <property type="project" value="UniProtKB-ARBA"/>
</dbReference>
<dbReference type="Gene3D" id="3.30.70.580">
    <property type="entry name" value="Pseudouridine synthase I, catalytic domain, N-terminal subdomain"/>
    <property type="match status" value="1"/>
</dbReference>
<keyword evidence="2 4" id="KW-0694">RNA-binding</keyword>
<dbReference type="Pfam" id="PF01479">
    <property type="entry name" value="S4"/>
    <property type="match status" value="1"/>
</dbReference>
<protein>
    <recommendedName>
        <fullName evidence="5">Pseudouridine synthase</fullName>
        <ecNumber evidence="5">5.4.99.-</ecNumber>
    </recommendedName>
</protein>
<dbReference type="SUPFAM" id="SSF55174">
    <property type="entry name" value="Alpha-L RNA-binding motif"/>
    <property type="match status" value="1"/>
</dbReference>
<dbReference type="GO" id="GO:0120159">
    <property type="term" value="F:rRNA pseudouridine synthase activity"/>
    <property type="evidence" value="ECO:0007669"/>
    <property type="project" value="UniProtKB-ARBA"/>
</dbReference>
<evidence type="ECO:0000313" key="7">
    <source>
        <dbReference type="EMBL" id="MCC2166527.1"/>
    </source>
</evidence>
<dbReference type="EMBL" id="JAJEQF010000002">
    <property type="protein sequence ID" value="MCC2166527.1"/>
    <property type="molecule type" value="Genomic_DNA"/>
</dbReference>
<keyword evidence="3 5" id="KW-0413">Isomerase</keyword>